<feature type="compositionally biased region" description="Basic residues" evidence="6">
    <location>
        <begin position="1575"/>
        <end position="1587"/>
    </location>
</feature>
<dbReference type="SUPFAM" id="SSF52540">
    <property type="entry name" value="P-loop containing nucleoside triphosphate hydrolases"/>
    <property type="match status" value="1"/>
</dbReference>
<feature type="region of interest" description="Disordered" evidence="6">
    <location>
        <begin position="1777"/>
        <end position="1802"/>
    </location>
</feature>
<dbReference type="PANTHER" id="PTHR23053:SF0">
    <property type="entry name" value="HYDROCEPHALUS-INDUCING PROTEIN HOMOLOG"/>
    <property type="match status" value="1"/>
</dbReference>
<keyword evidence="3" id="KW-0963">Cytoplasm</keyword>
<dbReference type="VEuPathDB" id="TrichDB:TVAGG3_0618090"/>
<dbReference type="SMR" id="A2FI68"/>
<evidence type="ECO:0000256" key="4">
    <source>
        <dbReference type="ARBA" id="ARBA00023069"/>
    </source>
</evidence>
<dbReference type="Gene3D" id="2.60.40.10">
    <property type="entry name" value="Immunoglobulins"/>
    <property type="match status" value="18"/>
</dbReference>
<dbReference type="eggNOG" id="ENOG502QQ4F">
    <property type="taxonomic scope" value="Eukaryota"/>
</dbReference>
<feature type="domain" description="HYDIN/VesB/CFA65-like Ig-like" evidence="7">
    <location>
        <begin position="138"/>
        <end position="231"/>
    </location>
</feature>
<keyword evidence="4" id="KW-0969">Cilium</keyword>
<dbReference type="NCBIfam" id="NF012200">
    <property type="entry name" value="choice_anch_D"/>
    <property type="match status" value="2"/>
</dbReference>
<dbReference type="RefSeq" id="XP_001308316.1">
    <property type="nucleotide sequence ID" value="XM_001308315.1"/>
</dbReference>
<dbReference type="InterPro" id="IPR056305">
    <property type="entry name" value="Ig_CFAP65_10th"/>
</dbReference>
<dbReference type="VEuPathDB" id="TrichDB:TVAG_449190"/>
<feature type="region of interest" description="Disordered" evidence="6">
    <location>
        <begin position="1563"/>
        <end position="1591"/>
    </location>
</feature>
<evidence type="ECO:0000313" key="9">
    <source>
        <dbReference type="EMBL" id="EAX95386.1"/>
    </source>
</evidence>
<evidence type="ECO:0000256" key="6">
    <source>
        <dbReference type="SAM" id="MobiDB-lite"/>
    </source>
</evidence>
<dbReference type="STRING" id="5722.A2FI68"/>
<feature type="region of interest" description="Disordered" evidence="6">
    <location>
        <begin position="1814"/>
        <end position="1906"/>
    </location>
</feature>
<dbReference type="InterPro" id="IPR027417">
    <property type="entry name" value="P-loop_NTPase"/>
</dbReference>
<feature type="region of interest" description="Disordered" evidence="6">
    <location>
        <begin position="2383"/>
        <end position="2419"/>
    </location>
</feature>
<feature type="compositionally biased region" description="Basic and acidic residues" evidence="6">
    <location>
        <begin position="1846"/>
        <end position="1856"/>
    </location>
</feature>
<name>A2FI68_TRIV3</name>
<evidence type="ECO:0008006" key="11">
    <source>
        <dbReference type="Google" id="ProtNLM"/>
    </source>
</evidence>
<gene>
    <name evidence="9" type="ORF">TVAG_449190</name>
</gene>
<feature type="compositionally biased region" description="Polar residues" evidence="6">
    <location>
        <begin position="1861"/>
        <end position="1873"/>
    </location>
</feature>
<feature type="domain" description="CFAP65 tenth Ig-like" evidence="8">
    <location>
        <begin position="1191"/>
        <end position="1281"/>
    </location>
</feature>
<reference evidence="9" key="1">
    <citation type="submission" date="2006-10" db="EMBL/GenBank/DDBJ databases">
        <authorList>
            <person name="Amadeo P."/>
            <person name="Zhao Q."/>
            <person name="Wortman J."/>
            <person name="Fraser-Liggett C."/>
            <person name="Carlton J."/>
        </authorList>
    </citation>
    <scope>NUCLEOTIDE SEQUENCE</scope>
    <source>
        <strain evidence="9">G3</strain>
    </source>
</reference>
<dbReference type="InterPro" id="IPR013783">
    <property type="entry name" value="Ig-like_fold"/>
</dbReference>
<dbReference type="Proteomes" id="UP000001542">
    <property type="component" value="Unassembled WGS sequence"/>
</dbReference>
<dbReference type="GO" id="GO:0005930">
    <property type="term" value="C:axoneme"/>
    <property type="evidence" value="ECO:0000318"/>
    <property type="project" value="GO_Central"/>
</dbReference>
<dbReference type="GO" id="GO:0003341">
    <property type="term" value="P:cilium movement"/>
    <property type="evidence" value="ECO:0000318"/>
    <property type="project" value="GO_Central"/>
</dbReference>
<dbReference type="Gene3D" id="3.40.50.300">
    <property type="entry name" value="P-loop containing nucleotide triphosphate hydrolases"/>
    <property type="match status" value="1"/>
</dbReference>
<evidence type="ECO:0000313" key="10">
    <source>
        <dbReference type="Proteomes" id="UP000001542"/>
    </source>
</evidence>
<evidence type="ECO:0000259" key="8">
    <source>
        <dbReference type="Pfam" id="PF24291"/>
    </source>
</evidence>
<feature type="domain" description="HYDIN/VesB/CFA65-like Ig-like" evidence="7">
    <location>
        <begin position="2633"/>
        <end position="2723"/>
    </location>
</feature>
<evidence type="ECO:0000256" key="1">
    <source>
        <dbReference type="ARBA" id="ARBA00004138"/>
    </source>
</evidence>
<feature type="region of interest" description="Disordered" evidence="6">
    <location>
        <begin position="2850"/>
        <end position="2889"/>
    </location>
</feature>
<sequence length="3163" mass="356107">MSISALKVDPNPLVFPATCMNSESSISFKLFNSGNDIIKYQWRNQPNIAAEEEAKLRLDILDPRVRSNMSKVFVFSSDSFVIDQLEGEIWPHQTQNIIAKFKPIHEGTMKATAYLTNIQTGDRIPIQIQGQCQAPDAQFDVSSINTGHIALDNSYDYQVILKNTGETDVEFSLIEEETSLKFEFTPKAGRISVGMAMPIQIRLYALKVGQFNETFRFKISGAGYNTPSLAINGRVMGPSFQCDTKLINFKTVSYGFTYKQTIRVTNVSDIPLDYNVQILQSANTNIREFNVYPEIATIRSKSHQDITVEFIPVNIQDYNTTLVMTNPKYSTPLLSIPIQATCLYPRLLLETPDLDIGNVFIGYTYNIDLNLVNRTKLLAKYEYEELNLTDEYGWNLEIPYPSGIIQPNTTKGFPIIVTFLQLGNHTISREIRVSGDPKNIIKFNIKALCIGPTLSYSQSPLSFGEIPVLTNIQQNIEIKNTSLINANYKVSFAKPSAEFKLLKTSGCILPGETDYIPIQAFLDDTLNFEATAQFLFEHLTPIDIQIKAKGTGNVLIPSIPMDSINLEYLFVGEKTTKEFTIHNKGRRNIEVRWSLQKAKLTPNNESFNYNITPEHVILNAYTAQTFTLTVISSASCDFEMTPQLSTTIKKQRHDIFTPRIFGRVNKVLIDVEKPVLTFVHSYVPDEKGNIHIPTEIKPIILENTITNTTPLHFGITATCQEPFVMSPTHFDMKPDESKSFKVTFNPFYKENYQSEIIDRKIIMKCDDNPQQFTIDLKGVIEFPNVTFPSTTINFGALSKSTEKTETVIIKNTQTIKADFWWEIETPSKSAKNVFDIFPTRGSLLPNSEDKIYVSFYAAPGGDDGPANFSGRAICHVIGGPIYNLDLKGSSAAFDYSITPRLFTFENCLATETLKGEFVLKSMSDFNFDYNVQIPKGIRVQDFIVSPMSGTLKSMTSQNFIISIVPGQLKDYDELFFIRIGPFDEERIRVTIKATFPRLEFDLQRTNNDQIRILNLNATSEQVAITEKKFINDRLIELYKRPSFVDKFKKPPLITFPKNFNGFCLSEFNLDFGEVMLGSEFEKTFNVRYVNYHGVGFEIIDKSLKQTGFIFECTKWKDLNTGDNLPIKIKFSSQERKTDVYGNVCYKVPFVICEDFGYILYITAIITAPSLTISENHITYENTIIGETRIVTLQVQNMNNVPVTYTIHPAEYADVVKQKTVKNQHPVFSVFPTSGMLPPASFQNIEVMFTPTQDKNYQMMLPISVLYNSQMTYISLKGSGIQLKLKFEPEKIDFGISTLMQGPTTKTVNIINPSTFPIDIYSKQFDAKLLLKNLKNSQNDSTTNLEMIKSSSHVSFTEISSFSFCALVHGPPNSGKSEVSKILSKYLGDVPIVVLSEVWKDVPQNSKQSDYVQVLKHYLMNPAFANGFVIDGLNGLPLSNENEQYLSHITKTKGAVEEFTNDPLYILPHKEQTVYEQAIVTVLQAIHVHYFYFICLNVTENNLISRLEAIDIAKKQAELAKMKQELQAIFDMTEEEYQALTPEKQQEVDQKRENYRQKLMGIQENIEENKNNSQKKVAKPASTKKGKNAKNNAIDPVTLNQQIFTYSLGSVINTALQMSEDFVNFDKTLNFSEEEEEKPMTKNGHRKSVAKPKDIVVPKLMERFNVSDLSMSYQTVLVISGNCSIDQQNSEIYKFVPEMNDLKAQAFMRMIEPPKAVIEEGLTVPKLINQMPNTFSIKQDISQIQNYYDEYKNIAVERAREEWDIKNKEFMDKLKESLENQEKLQQSEIEPVQEPQTEKPPGKQIRFADNVMKSNNSTQESLEKSQKSVTIGLDSSAKIENPTKSSSRLENESKPPVKLDSSAKSTTKIENLQKQVKIEGETKSSSKLSKSSPRIGNHSKLQESIQKSSSRLVQELPHFDESKVALPPMTQIWHIEPGKSIPLEITFNSSDVGTFTGEIYFGILNAIAPPFKIPMEGKVIHPDIERSMIKIFQGNVTPKLTPKTEMTFVTELNEFHFGSQIILKDKAKGKAAYKSSVHLTNITDFPAEISLSLSDSNSKGPWALEKDKVTIKPNSSVDVWIGFTPITADTYKNTLTINIVDNPDPLQINFVGMGCIPIIECQDQNIDFEKLLVNQSRICKFELKNSGRIPAFWRIKGGNTLGNMFNFSALEGMIMPKQSTFVEVKYESPKPFSIKKQIQIDVMDKTKLRTFSALHINFTAETFDANFEIVFPKGMDCINFGDLKANNVGQFQLGIKSKSKYPLLYKFNIMKNSLQKIIKINPMEGGVQPDNKPVMINISCQTNSSQKYDKAKGIMLKMIDCVSGQEIANVPILFSAKILFSTFSINPNENVDFGNVSTNTTTSNSITIQNICPFPFDYELIPVSQQPQEPETPRSTNPRDKKKGGQKPLSPRPAKGKKTQTVLQINDFTLSPSFGTVNPNETATILAELSPLEAAKIQSQILVKISDCSPQYANGIPLNLLATAFTPCIDDINYDLMFPGIPIAVKADLQMKDFTAFLPANKLLHMGNTTVGQTTSLDFVLNNPNPVSCSVSVDFKVPPKTQNPFSLSEKSFDIDAKSSKKIQISFTPSSPGLFTAQIVASVKGGTTSTIDIEGNGALPEISLESAGETLTDEPVRFGQILVGSQKVKHLTIRNIGKVTSHVTLSATRSADFTVNGDTEYNILSGEFVNVPIVFKPEKVRHSQIEISVKVEQNESQNRTIQFAGDGNREEILFDGLPNDDSELVFRESIIGSQQKITFTMRSVSQSTIRFVWGRLNDFTFVPSIGHIRAGESKKVTVTFMSNKPVTYNSINQTLSALKIKLEDENCEHWDDSLKDTKFITRREKAQLKQLQVNPPPEPKNTARKFPGHAKSRKESVKAQVNSEEEDFGGDPDELVKYVEVHPEPPFTPTKEKRDITLKISAASDLIKYNLDATTIEFPPTMMYTKVPSYFTMTNTCGISFTYRWFAFKFQSLRGDADVNPFSITPSEGQLKPGESQTFTSIFIPKEVDEFSSIFRCEIPFLTSALPELTMTGISRRPICHLGIDPNDYLTSGRRMPEFTDELPQDVRIVEISAKKVGEKTIRKIDIVNTTATSYEVIWTQQYDRSNNSVNCENPNLLISSGKETNVTFTFTPKSNKIVESLWQFNIPSYNVKAHVLIVGKVSAI</sequence>
<proteinExistence type="predicted"/>
<comment type="subcellular location">
    <subcellularLocation>
        <location evidence="1">Cell projection</location>
        <location evidence="1">Cilium</location>
    </subcellularLocation>
    <subcellularLocation>
        <location evidence="2">Cytoplasm</location>
    </subcellularLocation>
</comment>
<dbReference type="InterPro" id="IPR053879">
    <property type="entry name" value="HYDIN_VesB_CFA65-like_Ig"/>
</dbReference>
<feature type="compositionally biased region" description="Polar residues" evidence="6">
    <location>
        <begin position="2383"/>
        <end position="2395"/>
    </location>
</feature>
<keyword evidence="10" id="KW-1185">Reference proteome</keyword>
<protein>
    <recommendedName>
        <fullName evidence="11">MSP domain-containing protein</fullName>
    </recommendedName>
</protein>
<evidence type="ECO:0000259" key="7">
    <source>
        <dbReference type="Pfam" id="PF22544"/>
    </source>
</evidence>
<evidence type="ECO:0000256" key="2">
    <source>
        <dbReference type="ARBA" id="ARBA00004496"/>
    </source>
</evidence>
<feature type="domain" description="HYDIN/VesB/CFA65-like Ig-like" evidence="7">
    <location>
        <begin position="239"/>
        <end position="327"/>
    </location>
</feature>
<dbReference type="Pfam" id="PF22544">
    <property type="entry name" value="HYDIN_VesB_CFA65-like_Ig"/>
    <property type="match status" value="3"/>
</dbReference>
<dbReference type="OrthoDB" id="442692at2759"/>
<dbReference type="Pfam" id="PF24291">
    <property type="entry name" value="Ig_CFAP65"/>
    <property type="match status" value="1"/>
</dbReference>
<dbReference type="PANTHER" id="PTHR23053">
    <property type="entry name" value="DLEC1 DELETED IN LUNG AND ESOPHAGEAL CANCER 1"/>
    <property type="match status" value="1"/>
</dbReference>
<evidence type="ECO:0000256" key="3">
    <source>
        <dbReference type="ARBA" id="ARBA00022490"/>
    </source>
</evidence>
<evidence type="ECO:0000256" key="5">
    <source>
        <dbReference type="ARBA" id="ARBA00023273"/>
    </source>
</evidence>
<dbReference type="EMBL" id="DS113808">
    <property type="protein sequence ID" value="EAX95386.1"/>
    <property type="molecule type" value="Genomic_DNA"/>
</dbReference>
<dbReference type="GO" id="GO:1904158">
    <property type="term" value="P:axonemal central apparatus assembly"/>
    <property type="evidence" value="ECO:0000318"/>
    <property type="project" value="GO_Central"/>
</dbReference>
<reference evidence="9" key="2">
    <citation type="journal article" date="2007" name="Science">
        <title>Draft genome sequence of the sexually transmitted pathogen Trichomonas vaginalis.</title>
        <authorList>
            <person name="Carlton J.M."/>
            <person name="Hirt R.P."/>
            <person name="Silva J.C."/>
            <person name="Delcher A.L."/>
            <person name="Schatz M."/>
            <person name="Zhao Q."/>
            <person name="Wortman J.R."/>
            <person name="Bidwell S.L."/>
            <person name="Alsmark U.C.M."/>
            <person name="Besteiro S."/>
            <person name="Sicheritz-Ponten T."/>
            <person name="Noel C.J."/>
            <person name="Dacks J.B."/>
            <person name="Foster P.G."/>
            <person name="Simillion C."/>
            <person name="Van de Peer Y."/>
            <person name="Miranda-Saavedra D."/>
            <person name="Barton G.J."/>
            <person name="Westrop G.D."/>
            <person name="Mueller S."/>
            <person name="Dessi D."/>
            <person name="Fiori P.L."/>
            <person name="Ren Q."/>
            <person name="Paulsen I."/>
            <person name="Zhang H."/>
            <person name="Bastida-Corcuera F.D."/>
            <person name="Simoes-Barbosa A."/>
            <person name="Brown M.T."/>
            <person name="Hayes R.D."/>
            <person name="Mukherjee M."/>
            <person name="Okumura C.Y."/>
            <person name="Schneider R."/>
            <person name="Smith A.J."/>
            <person name="Vanacova S."/>
            <person name="Villalvazo M."/>
            <person name="Haas B.J."/>
            <person name="Pertea M."/>
            <person name="Feldblyum T.V."/>
            <person name="Utterback T.R."/>
            <person name="Shu C.L."/>
            <person name="Osoegawa K."/>
            <person name="de Jong P.J."/>
            <person name="Hrdy I."/>
            <person name="Horvathova L."/>
            <person name="Zubacova Z."/>
            <person name="Dolezal P."/>
            <person name="Malik S.B."/>
            <person name="Logsdon J.M. Jr."/>
            <person name="Henze K."/>
            <person name="Gupta A."/>
            <person name="Wang C.C."/>
            <person name="Dunne R.L."/>
            <person name="Upcroft J.A."/>
            <person name="Upcroft P."/>
            <person name="White O."/>
            <person name="Salzberg S.L."/>
            <person name="Tang P."/>
            <person name="Chiu C.-H."/>
            <person name="Lee Y.-S."/>
            <person name="Embley T.M."/>
            <person name="Coombs G.H."/>
            <person name="Mottram J.C."/>
            <person name="Tachezy J."/>
            <person name="Fraser-Liggett C.M."/>
            <person name="Johnson P.J."/>
        </authorList>
    </citation>
    <scope>NUCLEOTIDE SEQUENCE [LARGE SCALE GENOMIC DNA]</scope>
    <source>
        <strain evidence="9">G3</strain>
    </source>
</reference>
<accession>A2FI68</accession>
<dbReference type="KEGG" id="tva:4753136"/>
<organism evidence="9 10">
    <name type="scientific">Trichomonas vaginalis (strain ATCC PRA-98 / G3)</name>
    <dbReference type="NCBI Taxonomy" id="412133"/>
    <lineage>
        <taxon>Eukaryota</taxon>
        <taxon>Metamonada</taxon>
        <taxon>Parabasalia</taxon>
        <taxon>Trichomonadida</taxon>
        <taxon>Trichomonadidae</taxon>
        <taxon>Trichomonas</taxon>
    </lineage>
</organism>
<keyword evidence="5" id="KW-0966">Cell projection</keyword>
<dbReference type="InterPro" id="IPR033305">
    <property type="entry name" value="Hydin-like"/>
</dbReference>
<dbReference type="InParanoid" id="A2FI68"/>
<feature type="compositionally biased region" description="Basic residues" evidence="6">
    <location>
        <begin position="2860"/>
        <end position="2870"/>
    </location>
</feature>